<evidence type="ECO:0000313" key="3">
    <source>
        <dbReference type="EMBL" id="QXE25302.1"/>
    </source>
</evidence>
<dbReference type="Gene3D" id="2.160.20.10">
    <property type="entry name" value="Single-stranded right-handed beta-helix, Pectin lyase-like"/>
    <property type="match status" value="1"/>
</dbReference>
<gene>
    <name evidence="3" type="ORF">B6N60_04016</name>
</gene>
<feature type="domain" description="Filamentous haemagglutinin FhaB/tRNA nuclease CdiA-like TPS" evidence="2">
    <location>
        <begin position="38"/>
        <end position="151"/>
    </location>
</feature>
<evidence type="ECO:0000256" key="1">
    <source>
        <dbReference type="SAM" id="MobiDB-lite"/>
    </source>
</evidence>
<dbReference type="Proteomes" id="UP000683511">
    <property type="component" value="Chromosome"/>
</dbReference>
<dbReference type="AlphaFoldDB" id="A0A975Y6I0"/>
<dbReference type="SUPFAM" id="SSF51126">
    <property type="entry name" value="Pectin lyase-like"/>
    <property type="match status" value="1"/>
</dbReference>
<reference evidence="3" key="1">
    <citation type="submission" date="2017-04" db="EMBL/GenBank/DDBJ databases">
        <title>Genome deletions in a multicellular cyanobacterial endosymbiont for morphological adaptation in marine diatoms.</title>
        <authorList>
            <person name="Wang Y."/>
            <person name="Gao H."/>
            <person name="Li R."/>
            <person name="Xu X."/>
        </authorList>
    </citation>
    <scope>NUCLEOTIDE SEQUENCE</scope>
    <source>
        <strain evidence="3">FACHB 800</strain>
    </source>
</reference>
<dbReference type="InterPro" id="IPR011050">
    <property type="entry name" value="Pectin_lyase_fold/virulence"/>
</dbReference>
<organism evidence="3 4">
    <name type="scientific">Richelia sinica FACHB-800</name>
    <dbReference type="NCBI Taxonomy" id="1357546"/>
    <lineage>
        <taxon>Bacteria</taxon>
        <taxon>Bacillati</taxon>
        <taxon>Cyanobacteriota</taxon>
        <taxon>Cyanophyceae</taxon>
        <taxon>Nostocales</taxon>
        <taxon>Nostocaceae</taxon>
        <taxon>Richelia</taxon>
    </lineage>
</organism>
<dbReference type="SMART" id="SM00912">
    <property type="entry name" value="Haemagg_act"/>
    <property type="match status" value="1"/>
</dbReference>
<dbReference type="InterPro" id="IPR012334">
    <property type="entry name" value="Pectin_lyas_fold"/>
</dbReference>
<sequence length="603" mass="62888">MWIVPQWQRLVNLQIAISLFANGILANCPSVLAQIKPDNTLGQENSVINKVDNLKDLITGGTTRGANLFHSFDNFNVGTGKSVYFANPLGIENILTRVTGGSASNILGKLGVEGTANLFLINPQGIYFGKDASLDIKGSFTATTADAIKLGESGLFSAAEPAKSNLLNIQPGALFANALKNLQGSIKNEGSLKVDDGKNLTFVGANIINTGALTVGKDLNISGINVNLKAANLRTGGSLNLTATEKIKIEDSINKPVILQSAGDITIQGDQSIEIKALNHHDSNFISDRDIIFRSPVRLLSQGRYTVGGYFTTEDLNHNLIDFLIPHNNVIKVNGDISLGDYTGSSLYILAGGKATLSNVTINNPDNKPINQSITDGQGGSQIVTVNSKNDVGILDVRTGIYPHKIPGGLPNNPSLPSNVTANVVNTTSADIITIAHDKYDKNGNFIGANITNNGGNVLLTNQYKSNFNLLSQSTNITVGNIDTSSFSDSGKGRNGGGITLNAGGNISTQSLSSSSSSYSESGNAGNGGGMTLTAGANISTQSLDSSSYSFSGTAGNGGGMTLTAGANISTQSLDSSSYSLVKLQVTPAVKGKQGVFKLMPKN</sequence>
<feature type="region of interest" description="Disordered" evidence="1">
    <location>
        <begin position="484"/>
        <end position="505"/>
    </location>
</feature>
<evidence type="ECO:0000259" key="2">
    <source>
        <dbReference type="SMART" id="SM00912"/>
    </source>
</evidence>
<dbReference type="EMBL" id="CP021056">
    <property type="protein sequence ID" value="QXE25302.1"/>
    <property type="molecule type" value="Genomic_DNA"/>
</dbReference>
<dbReference type="KEGG" id="rsin:B6N60_04016"/>
<evidence type="ECO:0000313" key="4">
    <source>
        <dbReference type="Proteomes" id="UP000683511"/>
    </source>
</evidence>
<accession>A0A975Y6I0</accession>
<protein>
    <submittedName>
        <fullName evidence="3">Hemagglutination activity domain protein</fullName>
    </submittedName>
</protein>
<dbReference type="InterPro" id="IPR008638">
    <property type="entry name" value="FhaB/CdiA-like_TPS"/>
</dbReference>
<proteinExistence type="predicted"/>
<name>A0A975Y6I0_9NOST</name>
<dbReference type="NCBIfam" id="TIGR01901">
    <property type="entry name" value="adhes_NPXG"/>
    <property type="match status" value="1"/>
</dbReference>
<keyword evidence="4" id="KW-1185">Reference proteome</keyword>
<dbReference type="Pfam" id="PF05860">
    <property type="entry name" value="TPS"/>
    <property type="match status" value="1"/>
</dbReference>
<dbReference type="RefSeq" id="WP_190608876.1">
    <property type="nucleotide sequence ID" value="NZ_CP021056.1"/>
</dbReference>